<evidence type="ECO:0000256" key="5">
    <source>
        <dbReference type="ARBA" id="ARBA00022525"/>
    </source>
</evidence>
<dbReference type="GO" id="GO:0006954">
    <property type="term" value="P:inflammatory response"/>
    <property type="evidence" value="ECO:0007669"/>
    <property type="project" value="UniProtKB-KW"/>
</dbReference>
<dbReference type="SUPFAM" id="SSF54117">
    <property type="entry name" value="Interleukin 8-like chemokines"/>
    <property type="match status" value="1"/>
</dbReference>
<feature type="domain" description="Chemokine interleukin-8-like" evidence="11">
    <location>
        <begin position="27"/>
        <end position="85"/>
    </location>
</feature>
<dbReference type="PROSITE" id="PS00472">
    <property type="entry name" value="SMALL_CYTOKINES_CC"/>
    <property type="match status" value="1"/>
</dbReference>
<dbReference type="GO" id="GO:0006955">
    <property type="term" value="P:immune response"/>
    <property type="evidence" value="ECO:0007669"/>
    <property type="project" value="InterPro"/>
</dbReference>
<evidence type="ECO:0000313" key="13">
    <source>
        <dbReference type="Proteomes" id="UP000237246"/>
    </source>
</evidence>
<keyword evidence="3 10" id="KW-0145">Chemotaxis</keyword>
<comment type="function">
    <text evidence="9">Chemokine, which displays chemotactic activity for T lymphocytes, preferentially Th2 cells, but not monocytes or granulocytes. Therefore plays an important role in a wide range of inflammatory and immunological processes. Acts by binding to CCR4 at T-cell surface. Mediates GM-CSF/CSF2-driven pain and inflammation. In the brain, required to maintain the typical, highly branched morphology of hippocampal microglia under homeostatic conditions. May be important for the appropriate adaptation of microglial morphology and synaptic plasticity to acute lipopolysaccharide (LPS)-induced neuroinflammation. Plays a role in wound healing, mainly by inducing fibroblast migration into the wound.</text>
</comment>
<evidence type="ECO:0000256" key="6">
    <source>
        <dbReference type="ARBA" id="ARBA00022729"/>
    </source>
</evidence>
<keyword evidence="8" id="KW-0395">Inflammatory response</keyword>
<dbReference type="FunFam" id="2.40.50.40:FF:000012">
    <property type="entry name" value="C-C motif chemokine"/>
    <property type="match status" value="1"/>
</dbReference>
<evidence type="ECO:0000256" key="10">
    <source>
        <dbReference type="RuleBase" id="RU361150"/>
    </source>
</evidence>
<keyword evidence="13" id="KW-1185">Reference proteome</keyword>
<comment type="subcellular location">
    <subcellularLocation>
        <location evidence="1 10">Secreted</location>
    </subcellularLocation>
</comment>
<evidence type="ECO:0000256" key="7">
    <source>
        <dbReference type="ARBA" id="ARBA00023157"/>
    </source>
</evidence>
<protein>
    <recommendedName>
        <fullName evidence="10">C-C motif chemokine</fullName>
    </recommendedName>
</protein>
<dbReference type="GO" id="GO:0005615">
    <property type="term" value="C:extracellular space"/>
    <property type="evidence" value="ECO:0007669"/>
    <property type="project" value="UniProtKB-KW"/>
</dbReference>
<evidence type="ECO:0000259" key="11">
    <source>
        <dbReference type="SMART" id="SM00199"/>
    </source>
</evidence>
<proteinExistence type="inferred from homology"/>
<dbReference type="SMART" id="SM00199">
    <property type="entry name" value="SCY"/>
    <property type="match status" value="1"/>
</dbReference>
<evidence type="ECO:0000256" key="3">
    <source>
        <dbReference type="ARBA" id="ARBA00022500"/>
    </source>
</evidence>
<comment type="caution">
    <text evidence="12">The sequence shown here is derived from an EMBL/GenBank/DDBJ whole genome shotgun (WGS) entry which is preliminary data.</text>
</comment>
<gene>
    <name evidence="12" type="ORF">CIB84_006751</name>
</gene>
<organism evidence="12 13">
    <name type="scientific">Bambusicola thoracicus</name>
    <name type="common">Chinese bamboo-partridge</name>
    <name type="synonym">Perdix thoracica</name>
    <dbReference type="NCBI Taxonomy" id="9083"/>
    <lineage>
        <taxon>Eukaryota</taxon>
        <taxon>Metazoa</taxon>
        <taxon>Chordata</taxon>
        <taxon>Craniata</taxon>
        <taxon>Vertebrata</taxon>
        <taxon>Euteleostomi</taxon>
        <taxon>Archelosauria</taxon>
        <taxon>Archosauria</taxon>
        <taxon>Dinosauria</taxon>
        <taxon>Saurischia</taxon>
        <taxon>Theropoda</taxon>
        <taxon>Coelurosauria</taxon>
        <taxon>Aves</taxon>
        <taxon>Neognathae</taxon>
        <taxon>Galloanserae</taxon>
        <taxon>Galliformes</taxon>
        <taxon>Phasianidae</taxon>
        <taxon>Perdicinae</taxon>
        <taxon>Bambusicola</taxon>
    </lineage>
</organism>
<dbReference type="PANTHER" id="PTHR12015">
    <property type="entry name" value="SMALL INDUCIBLE CYTOKINE A"/>
    <property type="match status" value="1"/>
</dbReference>
<feature type="chain" id="PRO_5015020627" description="C-C motif chemokine" evidence="10">
    <location>
        <begin position="23"/>
        <end position="94"/>
    </location>
</feature>
<dbReference type="InterPro" id="IPR039809">
    <property type="entry name" value="Chemokine_b/g/d"/>
</dbReference>
<accession>A0A2P4SZI3</accession>
<dbReference type="InterPro" id="IPR000827">
    <property type="entry name" value="Chemokine_CC_CS"/>
</dbReference>
<keyword evidence="6 10" id="KW-0732">Signal</keyword>
<dbReference type="Proteomes" id="UP000237246">
    <property type="component" value="Unassembled WGS sequence"/>
</dbReference>
<dbReference type="PANTHER" id="PTHR12015:SF111">
    <property type="entry name" value="C-C MOTIF CHEMOKINE 17"/>
    <property type="match status" value="1"/>
</dbReference>
<dbReference type="InterPro" id="IPR001811">
    <property type="entry name" value="Chemokine_IL8-like_dom"/>
</dbReference>
<dbReference type="OrthoDB" id="9892424at2759"/>
<evidence type="ECO:0000256" key="8">
    <source>
        <dbReference type="ARBA" id="ARBA00023198"/>
    </source>
</evidence>
<evidence type="ECO:0000256" key="2">
    <source>
        <dbReference type="ARBA" id="ARBA00010868"/>
    </source>
</evidence>
<reference evidence="12 13" key="1">
    <citation type="submission" date="2018-01" db="EMBL/GenBank/DDBJ databases">
        <title>Comparison of the Chinese Bamboo Partridge and Red Junglefowl genome sequences highlights the importance of demography in genome evolution.</title>
        <authorList>
            <person name="Tiley G.P."/>
            <person name="Kimball R.T."/>
            <person name="Braun E.L."/>
            <person name="Burleigh J.G."/>
        </authorList>
    </citation>
    <scope>NUCLEOTIDE SEQUENCE [LARGE SCALE GENOMIC DNA]</scope>
    <source>
        <strain evidence="12">RTK389</strain>
        <tissue evidence="12">Blood</tissue>
    </source>
</reference>
<dbReference type="AlphaFoldDB" id="A0A2P4SZI3"/>
<keyword evidence="4 10" id="KW-0202">Cytokine</keyword>
<feature type="signal peptide" evidence="10">
    <location>
        <begin position="1"/>
        <end position="22"/>
    </location>
</feature>
<dbReference type="GO" id="GO:0008009">
    <property type="term" value="F:chemokine activity"/>
    <property type="evidence" value="ECO:0007669"/>
    <property type="project" value="InterPro"/>
</dbReference>
<dbReference type="EMBL" id="PPHD01015093">
    <property type="protein sequence ID" value="POI29500.1"/>
    <property type="molecule type" value="Genomic_DNA"/>
</dbReference>
<keyword evidence="5 10" id="KW-0964">Secreted</keyword>
<evidence type="ECO:0000313" key="12">
    <source>
        <dbReference type="EMBL" id="POI29500.1"/>
    </source>
</evidence>
<keyword evidence="7" id="KW-1015">Disulfide bond</keyword>
<dbReference type="Pfam" id="PF00048">
    <property type="entry name" value="IL8"/>
    <property type="match status" value="1"/>
</dbReference>
<sequence>MLSTKTVLLLLLLLSNFQYSSAAPYAPSECCYKLSKHALRLDVLKSFYETSRDCLLEAIVFVTKGGTKVCAKPNAPWVKRAVKYLQKKKDSEAV</sequence>
<evidence type="ECO:0000256" key="4">
    <source>
        <dbReference type="ARBA" id="ARBA00022514"/>
    </source>
</evidence>
<dbReference type="Gene3D" id="2.40.50.40">
    <property type="match status" value="1"/>
</dbReference>
<comment type="similarity">
    <text evidence="2 10">Belongs to the intercrine beta (chemokine CC) family.</text>
</comment>
<name>A0A2P4SZI3_BAMTH</name>
<dbReference type="InterPro" id="IPR036048">
    <property type="entry name" value="Interleukin_8-like_sf"/>
</dbReference>
<evidence type="ECO:0000256" key="1">
    <source>
        <dbReference type="ARBA" id="ARBA00004613"/>
    </source>
</evidence>
<evidence type="ECO:0000256" key="9">
    <source>
        <dbReference type="ARBA" id="ARBA00046039"/>
    </source>
</evidence>
<dbReference type="CDD" id="cd00272">
    <property type="entry name" value="Chemokine_CC"/>
    <property type="match status" value="1"/>
</dbReference>